<feature type="transmembrane region" description="Helical" evidence="1">
    <location>
        <begin position="317"/>
        <end position="339"/>
    </location>
</feature>
<dbReference type="AlphaFoldDB" id="A0A9X3XC96"/>
<name>A0A9X3XC96_9BACT</name>
<dbReference type="PROSITE" id="PS51257">
    <property type="entry name" value="PROKAR_LIPOPROTEIN"/>
    <property type="match status" value="1"/>
</dbReference>
<keyword evidence="1" id="KW-0812">Transmembrane</keyword>
<keyword evidence="1" id="KW-0472">Membrane</keyword>
<evidence type="ECO:0000313" key="3">
    <source>
        <dbReference type="EMBL" id="MDC3987689.1"/>
    </source>
</evidence>
<dbReference type="RefSeq" id="WP_272424832.1">
    <property type="nucleotide sequence ID" value="NZ_JAGTJJ010000056.1"/>
</dbReference>
<sequence>MKTRSGLVALIALASAAGCMINTPPSLRGGAFAQFRARSPLANDEHIVFAPSENASILGRVLLAPYVTTRPLADQLAPNPCADALVDVEPRPVPGDVIEDAELLSPDAARAAGAPGASHVHYHFDVRARVEKAATKAYTECCQRASCGVGYVRSATLGEGEIALAKPTAPGGNADVAFDEGPHPLELTHIDRRHVRGFVAFALGGQDAAPPLAAEAEPESPGRATYDAERIEVRESSENRDQFELCTKKSCITENEFVRRYARRTGSHELDDYVRDRAPQMRATGVVLGSLGVLAAAVGVVILATDNPAVPDRRIPAVGGVMLGISVPSLAAGIGLLGAPYDGWKYDHYLTKSEARRFVERYNRALRSEGAARGASNHE</sequence>
<comment type="caution">
    <text evidence="3">The sequence shown here is derived from an EMBL/GenBank/DDBJ whole genome shotgun (WGS) entry which is preliminary data.</text>
</comment>
<evidence type="ECO:0000256" key="2">
    <source>
        <dbReference type="SAM" id="SignalP"/>
    </source>
</evidence>
<feature type="transmembrane region" description="Helical" evidence="1">
    <location>
        <begin position="285"/>
        <end position="305"/>
    </location>
</feature>
<evidence type="ECO:0008006" key="5">
    <source>
        <dbReference type="Google" id="ProtNLM"/>
    </source>
</evidence>
<keyword evidence="1" id="KW-1133">Transmembrane helix</keyword>
<evidence type="ECO:0000256" key="1">
    <source>
        <dbReference type="SAM" id="Phobius"/>
    </source>
</evidence>
<reference evidence="3 4" key="1">
    <citation type="submission" date="2021-04" db="EMBL/GenBank/DDBJ databases">
        <title>Genome analysis of Polyangium sp.</title>
        <authorList>
            <person name="Li Y."/>
            <person name="Wang J."/>
        </authorList>
    </citation>
    <scope>NUCLEOTIDE SEQUENCE [LARGE SCALE GENOMIC DNA]</scope>
    <source>
        <strain evidence="3 4">SDU14</strain>
    </source>
</reference>
<feature type="signal peptide" evidence="2">
    <location>
        <begin position="1"/>
        <end position="17"/>
    </location>
</feature>
<organism evidence="3 4">
    <name type="scientific">Polyangium jinanense</name>
    <dbReference type="NCBI Taxonomy" id="2829994"/>
    <lineage>
        <taxon>Bacteria</taxon>
        <taxon>Pseudomonadati</taxon>
        <taxon>Myxococcota</taxon>
        <taxon>Polyangia</taxon>
        <taxon>Polyangiales</taxon>
        <taxon>Polyangiaceae</taxon>
        <taxon>Polyangium</taxon>
    </lineage>
</organism>
<evidence type="ECO:0000313" key="4">
    <source>
        <dbReference type="Proteomes" id="UP001151081"/>
    </source>
</evidence>
<keyword evidence="4" id="KW-1185">Reference proteome</keyword>
<keyword evidence="2" id="KW-0732">Signal</keyword>
<dbReference type="EMBL" id="JAGTJJ010000056">
    <property type="protein sequence ID" value="MDC3987689.1"/>
    <property type="molecule type" value="Genomic_DNA"/>
</dbReference>
<feature type="chain" id="PRO_5040896499" description="Lipoprotein" evidence="2">
    <location>
        <begin position="18"/>
        <end position="379"/>
    </location>
</feature>
<accession>A0A9X3XC96</accession>
<proteinExistence type="predicted"/>
<dbReference type="Proteomes" id="UP001151081">
    <property type="component" value="Unassembled WGS sequence"/>
</dbReference>
<gene>
    <name evidence="3" type="ORF">KEG57_44905</name>
</gene>
<protein>
    <recommendedName>
        <fullName evidence="5">Lipoprotein</fullName>
    </recommendedName>
</protein>